<feature type="region of interest" description="Disordered" evidence="1">
    <location>
        <begin position="1"/>
        <end position="24"/>
    </location>
</feature>
<protein>
    <submittedName>
        <fullName evidence="2">Uncharacterized protein</fullName>
    </submittedName>
</protein>
<dbReference type="AlphaFoldDB" id="A0A1J3K331"/>
<organism evidence="2">
    <name type="scientific">Noccaea caerulescens</name>
    <name type="common">Alpine penny-cress</name>
    <name type="synonym">Thlaspi caerulescens</name>
    <dbReference type="NCBI Taxonomy" id="107243"/>
    <lineage>
        <taxon>Eukaryota</taxon>
        <taxon>Viridiplantae</taxon>
        <taxon>Streptophyta</taxon>
        <taxon>Embryophyta</taxon>
        <taxon>Tracheophyta</taxon>
        <taxon>Spermatophyta</taxon>
        <taxon>Magnoliopsida</taxon>
        <taxon>eudicotyledons</taxon>
        <taxon>Gunneridae</taxon>
        <taxon>Pentapetalae</taxon>
        <taxon>rosids</taxon>
        <taxon>malvids</taxon>
        <taxon>Brassicales</taxon>
        <taxon>Brassicaceae</taxon>
        <taxon>Coluteocarpeae</taxon>
        <taxon>Noccaea</taxon>
    </lineage>
</organism>
<dbReference type="EMBL" id="GEVM01006900">
    <property type="protein sequence ID" value="JAU99038.1"/>
    <property type="molecule type" value="Transcribed_RNA"/>
</dbReference>
<name>A0A1J3K331_NOCCA</name>
<evidence type="ECO:0000256" key="1">
    <source>
        <dbReference type="SAM" id="MobiDB-lite"/>
    </source>
</evidence>
<gene>
    <name evidence="2" type="ORF">MP_TR5938_c0_g1_i1_g.16836</name>
</gene>
<reference evidence="2" key="1">
    <citation type="submission" date="2016-07" db="EMBL/GenBank/DDBJ databases">
        <title>De novo transcriptome assembly of four accessions of the metal hyperaccumulator plant Noccaea caerulescens.</title>
        <authorList>
            <person name="Blande D."/>
            <person name="Halimaa P."/>
            <person name="Tervahauta A.I."/>
            <person name="Aarts M.G."/>
            <person name="Karenlampi S.O."/>
        </authorList>
    </citation>
    <scope>NUCLEOTIDE SEQUENCE</scope>
</reference>
<accession>A0A1J3K331</accession>
<proteinExistence type="predicted"/>
<sequence>MAVSKMRVVVRTKSSSPPLGSKPVLPEGPMVFPGNTDEVGIPLVAVPLIGIPVVELPVDGGPLVEFPVDGAPIMGGPVEPELDKQLEAFEGGEVEMKAAPLKSQVAPVGAFF</sequence>
<evidence type="ECO:0000313" key="2">
    <source>
        <dbReference type="EMBL" id="JAU99038.1"/>
    </source>
</evidence>